<proteinExistence type="predicted"/>
<dbReference type="InterPro" id="IPR011467">
    <property type="entry name" value="DUF1573"/>
</dbReference>
<protein>
    <recommendedName>
        <fullName evidence="3">DUF1573 domain-containing protein</fullName>
    </recommendedName>
</protein>
<dbReference type="Pfam" id="PF07610">
    <property type="entry name" value="DUF1573"/>
    <property type="match status" value="1"/>
</dbReference>
<evidence type="ECO:0008006" key="3">
    <source>
        <dbReference type="Google" id="ProtNLM"/>
    </source>
</evidence>
<dbReference type="Proteomes" id="UP000316598">
    <property type="component" value="Unassembled WGS sequence"/>
</dbReference>
<keyword evidence="2" id="KW-1185">Reference proteome</keyword>
<reference evidence="1 2" key="1">
    <citation type="submission" date="2019-02" db="EMBL/GenBank/DDBJ databases">
        <title>Deep-cultivation of Planctomycetes and their phenomic and genomic characterization uncovers novel biology.</title>
        <authorList>
            <person name="Wiegand S."/>
            <person name="Jogler M."/>
            <person name="Boedeker C."/>
            <person name="Pinto D."/>
            <person name="Vollmers J."/>
            <person name="Rivas-Marin E."/>
            <person name="Kohn T."/>
            <person name="Peeters S.H."/>
            <person name="Heuer A."/>
            <person name="Rast P."/>
            <person name="Oberbeckmann S."/>
            <person name="Bunk B."/>
            <person name="Jeske O."/>
            <person name="Meyerdierks A."/>
            <person name="Storesund J.E."/>
            <person name="Kallscheuer N."/>
            <person name="Luecker S."/>
            <person name="Lage O.M."/>
            <person name="Pohl T."/>
            <person name="Merkel B.J."/>
            <person name="Hornburger P."/>
            <person name="Mueller R.-W."/>
            <person name="Bruemmer F."/>
            <person name="Labrenz M."/>
            <person name="Spormann A.M."/>
            <person name="Op Den Camp H."/>
            <person name="Overmann J."/>
            <person name="Amann R."/>
            <person name="Jetten M.S.M."/>
            <person name="Mascher T."/>
            <person name="Medema M.H."/>
            <person name="Devos D.P."/>
            <person name="Kaster A.-K."/>
            <person name="Ovreas L."/>
            <person name="Rohde M."/>
            <person name="Galperin M.Y."/>
            <person name="Jogler C."/>
        </authorList>
    </citation>
    <scope>NUCLEOTIDE SEQUENCE [LARGE SCALE GENOMIC DNA]</scope>
    <source>
        <strain evidence="1 2">Pla22</strain>
    </source>
</reference>
<sequence>MLYRRIFLIAILIAISLPQMLFAESEGTGDASERLHVQASIHPQLGRPVPQVVFDVGEVLTGKAIEVEITLFNNLSEKIVFDDVGTSCTCQQIEPKNGVIPVGGKLTFTLKLNGVDRPRETKMLGFLRFIKQGREVVSARFSCNYSAYYVLRFSRICDCSALPRGNGQATQV</sequence>
<dbReference type="AlphaFoldDB" id="A0A5C5WIX7"/>
<evidence type="ECO:0000313" key="1">
    <source>
        <dbReference type="EMBL" id="TWT50570.1"/>
    </source>
</evidence>
<gene>
    <name evidence="1" type="ORF">Pla22_33130</name>
</gene>
<accession>A0A5C5WIX7</accession>
<evidence type="ECO:0000313" key="2">
    <source>
        <dbReference type="Proteomes" id="UP000316598"/>
    </source>
</evidence>
<organism evidence="1 2">
    <name type="scientific">Rubripirellula amarantea</name>
    <dbReference type="NCBI Taxonomy" id="2527999"/>
    <lineage>
        <taxon>Bacteria</taxon>
        <taxon>Pseudomonadati</taxon>
        <taxon>Planctomycetota</taxon>
        <taxon>Planctomycetia</taxon>
        <taxon>Pirellulales</taxon>
        <taxon>Pirellulaceae</taxon>
        <taxon>Rubripirellula</taxon>
    </lineage>
</organism>
<comment type="caution">
    <text evidence="1">The sequence shown here is derived from an EMBL/GenBank/DDBJ whole genome shotgun (WGS) entry which is preliminary data.</text>
</comment>
<name>A0A5C5WIX7_9BACT</name>
<dbReference type="EMBL" id="SJPI01000002">
    <property type="protein sequence ID" value="TWT50570.1"/>
    <property type="molecule type" value="Genomic_DNA"/>
</dbReference>